<dbReference type="SMART" id="SM00388">
    <property type="entry name" value="HisKA"/>
    <property type="match status" value="1"/>
</dbReference>
<evidence type="ECO:0000256" key="3">
    <source>
        <dbReference type="ARBA" id="ARBA00022553"/>
    </source>
</evidence>
<dbReference type="GO" id="GO:0016301">
    <property type="term" value="F:kinase activity"/>
    <property type="evidence" value="ECO:0007669"/>
    <property type="project" value="UniProtKB-KW"/>
</dbReference>
<dbReference type="CDD" id="cd00082">
    <property type="entry name" value="HisKA"/>
    <property type="match status" value="1"/>
</dbReference>
<keyword evidence="9" id="KW-0472">Membrane</keyword>
<dbReference type="SUPFAM" id="SSF55874">
    <property type="entry name" value="ATPase domain of HSP90 chaperone/DNA topoisomerase II/histidine kinase"/>
    <property type="match status" value="1"/>
</dbReference>
<feature type="transmembrane region" description="Helical" evidence="9">
    <location>
        <begin position="20"/>
        <end position="42"/>
    </location>
</feature>
<keyword evidence="4" id="KW-0808">Transferase</keyword>
<dbReference type="EMBL" id="CP136864">
    <property type="protein sequence ID" value="WOJ93468.1"/>
    <property type="molecule type" value="Genomic_DNA"/>
</dbReference>
<dbReference type="Gene3D" id="1.10.287.130">
    <property type="match status" value="1"/>
</dbReference>
<keyword evidence="3" id="KW-0597">Phosphoprotein</keyword>
<evidence type="ECO:0000256" key="6">
    <source>
        <dbReference type="ARBA" id="ARBA00022777"/>
    </source>
</evidence>
<dbReference type="SMART" id="SM00387">
    <property type="entry name" value="HATPase_c"/>
    <property type="match status" value="1"/>
</dbReference>
<dbReference type="PROSITE" id="PS50109">
    <property type="entry name" value="HIS_KIN"/>
    <property type="match status" value="1"/>
</dbReference>
<evidence type="ECO:0000256" key="2">
    <source>
        <dbReference type="ARBA" id="ARBA00012438"/>
    </source>
</evidence>
<name>A0ABZ0I360_9GAMM</name>
<dbReference type="Gene3D" id="3.30.450.20">
    <property type="entry name" value="PAS domain"/>
    <property type="match status" value="1"/>
</dbReference>
<protein>
    <recommendedName>
        <fullName evidence="2">histidine kinase</fullName>
        <ecNumber evidence="2">2.7.13.3</ecNumber>
    </recommendedName>
</protein>
<reference evidence="11 12" key="1">
    <citation type="submission" date="2023-10" db="EMBL/GenBank/DDBJ databases">
        <title>Two novel species belonging to the OM43/NOR5 clade.</title>
        <authorList>
            <person name="Park M."/>
        </authorList>
    </citation>
    <scope>NUCLEOTIDE SEQUENCE [LARGE SCALE GENOMIC DNA]</scope>
    <source>
        <strain evidence="11 12">IMCC43200</strain>
    </source>
</reference>
<keyword evidence="12" id="KW-1185">Reference proteome</keyword>
<dbReference type="Proteomes" id="UP001626537">
    <property type="component" value="Chromosome"/>
</dbReference>
<organism evidence="11 12">
    <name type="scientific">Congregibacter variabilis</name>
    <dbReference type="NCBI Taxonomy" id="3081200"/>
    <lineage>
        <taxon>Bacteria</taxon>
        <taxon>Pseudomonadati</taxon>
        <taxon>Pseudomonadota</taxon>
        <taxon>Gammaproteobacteria</taxon>
        <taxon>Cellvibrionales</taxon>
        <taxon>Halieaceae</taxon>
        <taxon>Congregibacter</taxon>
    </lineage>
</organism>
<keyword evidence="5" id="KW-0547">Nucleotide-binding</keyword>
<evidence type="ECO:0000313" key="12">
    <source>
        <dbReference type="Proteomes" id="UP001626537"/>
    </source>
</evidence>
<dbReference type="SUPFAM" id="SSF47384">
    <property type="entry name" value="Homodimeric domain of signal transducing histidine kinase"/>
    <property type="match status" value="1"/>
</dbReference>
<gene>
    <name evidence="11" type="ORF">R0135_17030</name>
</gene>
<proteinExistence type="predicted"/>
<dbReference type="InterPro" id="IPR036890">
    <property type="entry name" value="HATPase_C_sf"/>
</dbReference>
<dbReference type="PANTHER" id="PTHR42878">
    <property type="entry name" value="TWO-COMPONENT HISTIDINE KINASE"/>
    <property type="match status" value="1"/>
</dbReference>
<dbReference type="Gene3D" id="3.30.565.10">
    <property type="entry name" value="Histidine kinase-like ATPase, C-terminal domain"/>
    <property type="match status" value="1"/>
</dbReference>
<evidence type="ECO:0000259" key="10">
    <source>
        <dbReference type="PROSITE" id="PS50109"/>
    </source>
</evidence>
<dbReference type="InterPro" id="IPR005467">
    <property type="entry name" value="His_kinase_dom"/>
</dbReference>
<evidence type="ECO:0000256" key="5">
    <source>
        <dbReference type="ARBA" id="ARBA00022741"/>
    </source>
</evidence>
<evidence type="ECO:0000256" key="8">
    <source>
        <dbReference type="ARBA" id="ARBA00023012"/>
    </source>
</evidence>
<dbReference type="PRINTS" id="PR00344">
    <property type="entry name" value="BCTRLSENSOR"/>
</dbReference>
<comment type="catalytic activity">
    <reaction evidence="1">
        <text>ATP + protein L-histidine = ADP + protein N-phospho-L-histidine.</text>
        <dbReference type="EC" id="2.7.13.3"/>
    </reaction>
</comment>
<feature type="transmembrane region" description="Helical" evidence="9">
    <location>
        <begin position="54"/>
        <end position="76"/>
    </location>
</feature>
<evidence type="ECO:0000256" key="9">
    <source>
        <dbReference type="SAM" id="Phobius"/>
    </source>
</evidence>
<evidence type="ECO:0000313" key="11">
    <source>
        <dbReference type="EMBL" id="WOJ93468.1"/>
    </source>
</evidence>
<dbReference type="Pfam" id="PF25323">
    <property type="entry name" value="6TM_PilS"/>
    <property type="match status" value="1"/>
</dbReference>
<dbReference type="InterPro" id="IPR050351">
    <property type="entry name" value="BphY/WalK/GraS-like"/>
</dbReference>
<keyword evidence="9" id="KW-0812">Transmembrane</keyword>
<accession>A0ABZ0I360</accession>
<dbReference type="EC" id="2.7.13.3" evidence="2"/>
<dbReference type="InterPro" id="IPR004358">
    <property type="entry name" value="Sig_transdc_His_kin-like_C"/>
</dbReference>
<feature type="transmembrane region" description="Helical" evidence="9">
    <location>
        <begin position="113"/>
        <end position="144"/>
    </location>
</feature>
<evidence type="ECO:0000256" key="7">
    <source>
        <dbReference type="ARBA" id="ARBA00022840"/>
    </source>
</evidence>
<feature type="transmembrane region" description="Helical" evidence="9">
    <location>
        <begin position="164"/>
        <end position="185"/>
    </location>
</feature>
<feature type="transmembrane region" description="Helical" evidence="9">
    <location>
        <begin position="82"/>
        <end position="101"/>
    </location>
</feature>
<dbReference type="InterPro" id="IPR036097">
    <property type="entry name" value="HisK_dim/P_sf"/>
</dbReference>
<dbReference type="Pfam" id="PF02518">
    <property type="entry name" value="HATPase_c"/>
    <property type="match status" value="1"/>
</dbReference>
<keyword evidence="6 11" id="KW-0418">Kinase</keyword>
<feature type="domain" description="Histidine kinase" evidence="10">
    <location>
        <begin position="328"/>
        <end position="539"/>
    </location>
</feature>
<keyword evidence="7" id="KW-0067">ATP-binding</keyword>
<dbReference type="InterPro" id="IPR003661">
    <property type="entry name" value="HisK_dim/P_dom"/>
</dbReference>
<evidence type="ECO:0000256" key="1">
    <source>
        <dbReference type="ARBA" id="ARBA00000085"/>
    </source>
</evidence>
<sequence length="539" mass="59282">MNSPSILVPPGTAGSEQNLLLFRIYLIYRTVLSVVFLLLITMPATRQLVGAQNPALYIAVSSIFLFSNIALLGVVATRWQSSNAKLVLLFGVDIVCITLLSDASGGMSSGLPLLLAVTVASSAVLISNRTVATLVAALTVLAVLGDTLRLISIGDAGIKALFPAGLLGLLFFVVSGMVQLVALRLGRVEALASERATDIYRLQRLNEQIVQNMQTGILLVDSQNRARILNAAAGRLLDPSRPIALEQGRPLTDYSRELTDRIERFRRNDQQIGSPFEAGGDGAEVVAKFHALEGSDEDQVLVFLDDYRPVAAYAQSLKLSSLGRLAASIAHEIRNPLGAISHASQLLNESPTLEKDDRRMVDMVLTNSQRVNDIVESVLQISRREPPQLQTVILADWISGYYERYLSGRDNPGQLNIEYVDPTAKVLVDPEHLQRILDNLVDNAMRHSELATGERTAEFRVRVNRRKRECVMDVYDDGQGVNQADVPRLFEPFFTRSQGGSGLGLYLCRELCELNQGRIGYLPTTEGRSRFQITIEQQE</sequence>
<evidence type="ECO:0000256" key="4">
    <source>
        <dbReference type="ARBA" id="ARBA00022679"/>
    </source>
</evidence>
<dbReference type="PANTHER" id="PTHR42878:SF7">
    <property type="entry name" value="SENSOR HISTIDINE KINASE GLRK"/>
    <property type="match status" value="1"/>
</dbReference>
<keyword evidence="8" id="KW-0902">Two-component regulatory system</keyword>
<dbReference type="InterPro" id="IPR003594">
    <property type="entry name" value="HATPase_dom"/>
</dbReference>
<dbReference type="Pfam" id="PF00512">
    <property type="entry name" value="HisKA"/>
    <property type="match status" value="1"/>
</dbReference>
<dbReference type="RefSeq" id="WP_407348117.1">
    <property type="nucleotide sequence ID" value="NZ_CP136864.1"/>
</dbReference>
<keyword evidence="9" id="KW-1133">Transmembrane helix</keyword>